<reference evidence="1" key="1">
    <citation type="submission" date="2018-02" db="EMBL/GenBank/DDBJ databases">
        <title>Rhizophora mucronata_Transcriptome.</title>
        <authorList>
            <person name="Meera S.P."/>
            <person name="Sreeshan A."/>
            <person name="Augustine A."/>
        </authorList>
    </citation>
    <scope>NUCLEOTIDE SEQUENCE</scope>
    <source>
        <tissue evidence="1">Leaf</tissue>
    </source>
</reference>
<sequence>MCTKMHTRFLGFTFNESLTYVYKYQRLRWQVLEIPKLDLYIEVFLFFFFF</sequence>
<accession>A0A2P2MJE8</accession>
<organism evidence="1">
    <name type="scientific">Rhizophora mucronata</name>
    <name type="common">Asiatic mangrove</name>
    <dbReference type="NCBI Taxonomy" id="61149"/>
    <lineage>
        <taxon>Eukaryota</taxon>
        <taxon>Viridiplantae</taxon>
        <taxon>Streptophyta</taxon>
        <taxon>Embryophyta</taxon>
        <taxon>Tracheophyta</taxon>
        <taxon>Spermatophyta</taxon>
        <taxon>Magnoliopsida</taxon>
        <taxon>eudicotyledons</taxon>
        <taxon>Gunneridae</taxon>
        <taxon>Pentapetalae</taxon>
        <taxon>rosids</taxon>
        <taxon>fabids</taxon>
        <taxon>Malpighiales</taxon>
        <taxon>Rhizophoraceae</taxon>
        <taxon>Rhizophora</taxon>
    </lineage>
</organism>
<name>A0A2P2MJE8_RHIMU</name>
<protein>
    <submittedName>
        <fullName evidence="1">Uncharacterized protein</fullName>
    </submittedName>
</protein>
<dbReference type="EMBL" id="GGEC01049865">
    <property type="protein sequence ID" value="MBX30349.1"/>
    <property type="molecule type" value="Transcribed_RNA"/>
</dbReference>
<dbReference type="AlphaFoldDB" id="A0A2P2MJE8"/>
<evidence type="ECO:0000313" key="1">
    <source>
        <dbReference type="EMBL" id="MBX30349.1"/>
    </source>
</evidence>
<proteinExistence type="predicted"/>